<protein>
    <submittedName>
        <fullName evidence="1">Uncharacterized protein</fullName>
    </submittedName>
</protein>
<reference evidence="1 2" key="1">
    <citation type="journal article" date="2019" name="Nat. Ecol. Evol.">
        <title>Megaphylogeny resolves global patterns of mushroom evolution.</title>
        <authorList>
            <person name="Varga T."/>
            <person name="Krizsan K."/>
            <person name="Foldi C."/>
            <person name="Dima B."/>
            <person name="Sanchez-Garcia M."/>
            <person name="Sanchez-Ramirez S."/>
            <person name="Szollosi G.J."/>
            <person name="Szarkandi J.G."/>
            <person name="Papp V."/>
            <person name="Albert L."/>
            <person name="Andreopoulos W."/>
            <person name="Angelini C."/>
            <person name="Antonin V."/>
            <person name="Barry K.W."/>
            <person name="Bougher N.L."/>
            <person name="Buchanan P."/>
            <person name="Buyck B."/>
            <person name="Bense V."/>
            <person name="Catcheside P."/>
            <person name="Chovatia M."/>
            <person name="Cooper J."/>
            <person name="Damon W."/>
            <person name="Desjardin D."/>
            <person name="Finy P."/>
            <person name="Geml J."/>
            <person name="Haridas S."/>
            <person name="Hughes K."/>
            <person name="Justo A."/>
            <person name="Karasinski D."/>
            <person name="Kautmanova I."/>
            <person name="Kiss B."/>
            <person name="Kocsube S."/>
            <person name="Kotiranta H."/>
            <person name="LaButti K.M."/>
            <person name="Lechner B.E."/>
            <person name="Liimatainen K."/>
            <person name="Lipzen A."/>
            <person name="Lukacs Z."/>
            <person name="Mihaltcheva S."/>
            <person name="Morgado L.N."/>
            <person name="Niskanen T."/>
            <person name="Noordeloos M.E."/>
            <person name="Ohm R.A."/>
            <person name="Ortiz-Santana B."/>
            <person name="Ovrebo C."/>
            <person name="Racz N."/>
            <person name="Riley R."/>
            <person name="Savchenko A."/>
            <person name="Shiryaev A."/>
            <person name="Soop K."/>
            <person name="Spirin V."/>
            <person name="Szebenyi C."/>
            <person name="Tomsovsky M."/>
            <person name="Tulloss R.E."/>
            <person name="Uehling J."/>
            <person name="Grigoriev I.V."/>
            <person name="Vagvolgyi C."/>
            <person name="Papp T."/>
            <person name="Martin F.M."/>
            <person name="Miettinen O."/>
            <person name="Hibbett D.S."/>
            <person name="Nagy L.G."/>
        </authorList>
    </citation>
    <scope>NUCLEOTIDE SEQUENCE [LARGE SCALE GENOMIC DNA]</scope>
    <source>
        <strain evidence="1 2">CBS 166.37</strain>
    </source>
</reference>
<keyword evidence="2" id="KW-1185">Reference proteome</keyword>
<accession>A0A5C3LY73</accession>
<dbReference type="Proteomes" id="UP000308652">
    <property type="component" value="Unassembled WGS sequence"/>
</dbReference>
<proteinExistence type="predicted"/>
<dbReference type="AlphaFoldDB" id="A0A5C3LY73"/>
<dbReference type="EMBL" id="ML213604">
    <property type="protein sequence ID" value="TFK38199.1"/>
    <property type="molecule type" value="Genomic_DNA"/>
</dbReference>
<evidence type="ECO:0000313" key="1">
    <source>
        <dbReference type="EMBL" id="TFK38199.1"/>
    </source>
</evidence>
<gene>
    <name evidence="1" type="ORF">BDQ12DRAFT_124797</name>
</gene>
<name>A0A5C3LY73_9AGAR</name>
<sequence length="199" mass="22501">MILEYLDIKKLYTQWFAEIPRILACSDSIIKPDIRLAVGRSPPPRFIFRLKCPLFIVIGIKLSIGAPTLEILESRELKSKFPTPHLFISIPKIDSRGVVSAPQAYWSINIDGLIPMSQNDMICYGLNQPELFLHPQLAYLDSAYVQTLVELHSRCGFTQDSLQASKLLRTPLHLTIPGEFFVIYLLNPLAGISDQLIVH</sequence>
<evidence type="ECO:0000313" key="2">
    <source>
        <dbReference type="Proteomes" id="UP000308652"/>
    </source>
</evidence>
<organism evidence="1 2">
    <name type="scientific">Crucibulum laeve</name>
    <dbReference type="NCBI Taxonomy" id="68775"/>
    <lineage>
        <taxon>Eukaryota</taxon>
        <taxon>Fungi</taxon>
        <taxon>Dikarya</taxon>
        <taxon>Basidiomycota</taxon>
        <taxon>Agaricomycotina</taxon>
        <taxon>Agaricomycetes</taxon>
        <taxon>Agaricomycetidae</taxon>
        <taxon>Agaricales</taxon>
        <taxon>Agaricineae</taxon>
        <taxon>Nidulariaceae</taxon>
        <taxon>Crucibulum</taxon>
    </lineage>
</organism>